<evidence type="ECO:0000313" key="9">
    <source>
        <dbReference type="Proteomes" id="UP000184040"/>
    </source>
</evidence>
<comment type="subunit">
    <text evidence="4">Part of the 50S ribosomal subunit.</text>
</comment>
<keyword evidence="2 4" id="KW-0689">Ribosomal protein</keyword>
<dbReference type="HAMAP" id="MF_01341">
    <property type="entry name" value="Ribosomal_uL15"/>
    <property type="match status" value="1"/>
</dbReference>
<accession>A0A1M6GPC7</accession>
<feature type="domain" description="Large ribosomal subunit protein uL15/eL18" evidence="7">
    <location>
        <begin position="76"/>
        <end position="147"/>
    </location>
</feature>
<dbReference type="InterPro" id="IPR036227">
    <property type="entry name" value="Ribosomal_uL15/eL18_sf"/>
</dbReference>
<organism evidence="8 9">
    <name type="scientific">Palleronia salina</name>
    <dbReference type="NCBI Taxonomy" id="313368"/>
    <lineage>
        <taxon>Bacteria</taxon>
        <taxon>Pseudomonadati</taxon>
        <taxon>Pseudomonadota</taxon>
        <taxon>Alphaproteobacteria</taxon>
        <taxon>Rhodobacterales</taxon>
        <taxon>Roseobacteraceae</taxon>
        <taxon>Palleronia</taxon>
    </lineage>
</organism>
<dbReference type="Gene3D" id="3.100.10.10">
    <property type="match status" value="1"/>
</dbReference>
<dbReference type="GO" id="GO:0019843">
    <property type="term" value="F:rRNA binding"/>
    <property type="evidence" value="ECO:0007669"/>
    <property type="project" value="UniProtKB-UniRule"/>
</dbReference>
<dbReference type="InterPro" id="IPR030878">
    <property type="entry name" value="Ribosomal_uL15"/>
</dbReference>
<comment type="function">
    <text evidence="4">Binds to the 23S rRNA.</text>
</comment>
<dbReference type="EMBL" id="FQZA01000005">
    <property type="protein sequence ID" value="SHJ11752.1"/>
    <property type="molecule type" value="Genomic_DNA"/>
</dbReference>
<dbReference type="STRING" id="313368.SAMN04488012_10531"/>
<keyword evidence="3 4" id="KW-0687">Ribonucleoprotein</keyword>
<dbReference type="PANTHER" id="PTHR12934:SF11">
    <property type="entry name" value="LARGE RIBOSOMAL SUBUNIT PROTEIN UL15M"/>
    <property type="match status" value="1"/>
</dbReference>
<proteinExistence type="inferred from homology"/>
<evidence type="ECO:0000256" key="5">
    <source>
        <dbReference type="RuleBase" id="RU003888"/>
    </source>
</evidence>
<dbReference type="GO" id="GO:0015934">
    <property type="term" value="C:large ribosomal subunit"/>
    <property type="evidence" value="ECO:0007669"/>
    <property type="project" value="InterPro"/>
</dbReference>
<gene>
    <name evidence="4" type="primary">rplO</name>
    <name evidence="8" type="ORF">SAMN04488012_10531</name>
</gene>
<dbReference type="Proteomes" id="UP000184040">
    <property type="component" value="Unassembled WGS sequence"/>
</dbReference>
<sequence length="158" mass="16620">MVKLNELRDNAGAAKKRMRVGRGPGSGKGKTAGRGIKGQKSRSGVAINGYEGGQMPLYQRLPKRGFNNINAKHYAVVNLGLIQKFIDAGKLGQEITETELLDSGLVRRKKDGIRVLSKGEITSKVTITVTGASKSAIEAVEKAGGTLTVTGRAASAAE</sequence>
<comment type="similarity">
    <text evidence="1 4 5">Belongs to the universal ribosomal protein uL15 family.</text>
</comment>
<feature type="compositionally biased region" description="Gly residues" evidence="6">
    <location>
        <begin position="22"/>
        <end position="36"/>
    </location>
</feature>
<evidence type="ECO:0000256" key="6">
    <source>
        <dbReference type="SAM" id="MobiDB-lite"/>
    </source>
</evidence>
<dbReference type="GO" id="GO:0006412">
    <property type="term" value="P:translation"/>
    <property type="evidence" value="ECO:0007669"/>
    <property type="project" value="UniProtKB-UniRule"/>
</dbReference>
<evidence type="ECO:0000259" key="7">
    <source>
        <dbReference type="Pfam" id="PF00828"/>
    </source>
</evidence>
<keyword evidence="4" id="KW-0694">RNA-binding</keyword>
<feature type="region of interest" description="Disordered" evidence="6">
    <location>
        <begin position="1"/>
        <end position="47"/>
    </location>
</feature>
<name>A0A1M6GPC7_9RHOB</name>
<reference evidence="8 9" key="1">
    <citation type="submission" date="2016-11" db="EMBL/GenBank/DDBJ databases">
        <authorList>
            <person name="Jaros S."/>
            <person name="Januszkiewicz K."/>
            <person name="Wedrychowicz H."/>
        </authorList>
    </citation>
    <scope>NUCLEOTIDE SEQUENCE [LARGE SCALE GENOMIC DNA]</scope>
    <source>
        <strain evidence="8 9">DSM 26892</strain>
    </source>
</reference>
<dbReference type="SUPFAM" id="SSF52080">
    <property type="entry name" value="Ribosomal proteins L15p and L18e"/>
    <property type="match status" value="1"/>
</dbReference>
<evidence type="ECO:0000256" key="2">
    <source>
        <dbReference type="ARBA" id="ARBA00022980"/>
    </source>
</evidence>
<dbReference type="NCBIfam" id="TIGR01071">
    <property type="entry name" value="rplO_bact"/>
    <property type="match status" value="1"/>
</dbReference>
<dbReference type="InterPro" id="IPR021131">
    <property type="entry name" value="Ribosomal_uL15/eL18"/>
</dbReference>
<dbReference type="AlphaFoldDB" id="A0A1M6GPC7"/>
<dbReference type="PANTHER" id="PTHR12934">
    <property type="entry name" value="50S RIBOSOMAL PROTEIN L15"/>
    <property type="match status" value="1"/>
</dbReference>
<protein>
    <recommendedName>
        <fullName evidence="4">Large ribosomal subunit protein uL15</fullName>
    </recommendedName>
</protein>
<dbReference type="InterPro" id="IPR001196">
    <property type="entry name" value="Ribosomal_uL15_CS"/>
</dbReference>
<dbReference type="Pfam" id="PF00828">
    <property type="entry name" value="Ribosomal_L27A"/>
    <property type="match status" value="1"/>
</dbReference>
<evidence type="ECO:0000313" key="8">
    <source>
        <dbReference type="EMBL" id="SHJ11752.1"/>
    </source>
</evidence>
<dbReference type="PROSITE" id="PS00475">
    <property type="entry name" value="RIBOSOMAL_L15"/>
    <property type="match status" value="1"/>
</dbReference>
<dbReference type="GO" id="GO:0003735">
    <property type="term" value="F:structural constituent of ribosome"/>
    <property type="evidence" value="ECO:0007669"/>
    <property type="project" value="InterPro"/>
</dbReference>
<dbReference type="RefSeq" id="WP_073128412.1">
    <property type="nucleotide sequence ID" value="NZ_FQZA01000005.1"/>
</dbReference>
<evidence type="ECO:0000256" key="1">
    <source>
        <dbReference type="ARBA" id="ARBA00007320"/>
    </source>
</evidence>
<keyword evidence="9" id="KW-1185">Reference proteome</keyword>
<keyword evidence="4" id="KW-0699">rRNA-binding</keyword>
<evidence type="ECO:0000256" key="4">
    <source>
        <dbReference type="HAMAP-Rule" id="MF_01341"/>
    </source>
</evidence>
<dbReference type="InterPro" id="IPR005749">
    <property type="entry name" value="Ribosomal_uL15_bac-type"/>
</dbReference>
<evidence type="ECO:0000256" key="3">
    <source>
        <dbReference type="ARBA" id="ARBA00023274"/>
    </source>
</evidence>